<keyword evidence="1" id="KW-0472">Membrane</keyword>
<sequence length="115" mass="11418">MPYLALIVAAALFAVLLVPNLTAAVVAYAAVGIANSYFFAATLAARSEHSPAAARGQIFVWVGALKITAGSAGTAAAGALIGTALHLPTVFAAGIATAAAIVAIIDRRFSSPGPR</sequence>
<proteinExistence type="predicted"/>
<evidence type="ECO:0000313" key="2">
    <source>
        <dbReference type="EMBL" id="SDL08680.1"/>
    </source>
</evidence>
<gene>
    <name evidence="2" type="ORF">SAMN05216282_12714</name>
</gene>
<dbReference type="EMBL" id="FNFU01000027">
    <property type="protein sequence ID" value="SDL08680.1"/>
    <property type="molecule type" value="Genomic_DNA"/>
</dbReference>
<feature type="transmembrane region" description="Helical" evidence="1">
    <location>
        <begin position="85"/>
        <end position="105"/>
    </location>
</feature>
<evidence type="ECO:0000256" key="1">
    <source>
        <dbReference type="SAM" id="Phobius"/>
    </source>
</evidence>
<dbReference type="SUPFAM" id="SSF103473">
    <property type="entry name" value="MFS general substrate transporter"/>
    <property type="match status" value="1"/>
</dbReference>
<accession>A0A1G9H6V6</accession>
<name>A0A1G9H6V6_9MICO</name>
<protein>
    <recommendedName>
        <fullName evidence="4">MFS transporter</fullName>
    </recommendedName>
</protein>
<dbReference type="Proteomes" id="UP000198701">
    <property type="component" value="Unassembled WGS sequence"/>
</dbReference>
<keyword evidence="1" id="KW-1133">Transmembrane helix</keyword>
<dbReference type="AlphaFoldDB" id="A0A1G9H6V6"/>
<dbReference type="InterPro" id="IPR036259">
    <property type="entry name" value="MFS_trans_sf"/>
</dbReference>
<evidence type="ECO:0000313" key="3">
    <source>
        <dbReference type="Proteomes" id="UP000198701"/>
    </source>
</evidence>
<organism evidence="2 3">
    <name type="scientific">Cryobacterium psychrotolerans</name>
    <dbReference type="NCBI Taxonomy" id="386301"/>
    <lineage>
        <taxon>Bacteria</taxon>
        <taxon>Bacillati</taxon>
        <taxon>Actinomycetota</taxon>
        <taxon>Actinomycetes</taxon>
        <taxon>Micrococcales</taxon>
        <taxon>Microbacteriaceae</taxon>
        <taxon>Cryobacterium</taxon>
    </lineage>
</organism>
<dbReference type="Gene3D" id="1.20.1250.20">
    <property type="entry name" value="MFS general substrate transporter like domains"/>
    <property type="match status" value="1"/>
</dbReference>
<keyword evidence="3" id="KW-1185">Reference proteome</keyword>
<reference evidence="2 3" key="1">
    <citation type="submission" date="2016-10" db="EMBL/GenBank/DDBJ databases">
        <authorList>
            <person name="de Groot N.N."/>
        </authorList>
    </citation>
    <scope>NUCLEOTIDE SEQUENCE [LARGE SCALE GENOMIC DNA]</scope>
    <source>
        <strain evidence="2 3">CGMCC 1.5382</strain>
    </source>
</reference>
<keyword evidence="1" id="KW-0812">Transmembrane</keyword>
<evidence type="ECO:0008006" key="4">
    <source>
        <dbReference type="Google" id="ProtNLM"/>
    </source>
</evidence>